<name>A0ABZ2CL48_9BACI</name>
<evidence type="ECO:0000313" key="4">
    <source>
        <dbReference type="Proteomes" id="UP001357223"/>
    </source>
</evidence>
<gene>
    <name evidence="3" type="ORF">R4Z09_30775</name>
</gene>
<dbReference type="InterPro" id="IPR011010">
    <property type="entry name" value="DNA_brk_join_enz"/>
</dbReference>
<evidence type="ECO:0000256" key="1">
    <source>
        <dbReference type="ARBA" id="ARBA00023172"/>
    </source>
</evidence>
<dbReference type="Proteomes" id="UP001357223">
    <property type="component" value="Chromosome"/>
</dbReference>
<keyword evidence="1" id="KW-0233">DNA recombination</keyword>
<dbReference type="Pfam" id="PF00589">
    <property type="entry name" value="Phage_integrase"/>
    <property type="match status" value="1"/>
</dbReference>
<dbReference type="InterPro" id="IPR002104">
    <property type="entry name" value="Integrase_catalytic"/>
</dbReference>
<evidence type="ECO:0000259" key="2">
    <source>
        <dbReference type="PROSITE" id="PS51898"/>
    </source>
</evidence>
<evidence type="ECO:0000313" key="3">
    <source>
        <dbReference type="EMBL" id="WVX84536.1"/>
    </source>
</evidence>
<keyword evidence="4" id="KW-1185">Reference proteome</keyword>
<dbReference type="InterPro" id="IPR013762">
    <property type="entry name" value="Integrase-like_cat_sf"/>
</dbReference>
<reference evidence="3 4" key="1">
    <citation type="submission" date="2023-10" db="EMBL/GenBank/DDBJ databases">
        <title>Niallia locisalis sp.nov. isolated from a salt pond sample.</title>
        <authorList>
            <person name="Li X.-J."/>
            <person name="Dong L."/>
        </authorList>
    </citation>
    <scope>NUCLEOTIDE SEQUENCE [LARGE SCALE GENOMIC DNA]</scope>
    <source>
        <strain evidence="3 4">DSM 29761</strain>
    </source>
</reference>
<organism evidence="3 4">
    <name type="scientific">Niallia oryzisoli</name>
    <dbReference type="NCBI Taxonomy" id="1737571"/>
    <lineage>
        <taxon>Bacteria</taxon>
        <taxon>Bacillati</taxon>
        <taxon>Bacillota</taxon>
        <taxon>Bacilli</taxon>
        <taxon>Bacillales</taxon>
        <taxon>Bacillaceae</taxon>
        <taxon>Niallia</taxon>
    </lineage>
</organism>
<proteinExistence type="predicted"/>
<accession>A0ABZ2CL48</accession>
<dbReference type="RefSeq" id="WP_338453410.1">
    <property type="nucleotide sequence ID" value="NZ_CP137640.1"/>
</dbReference>
<dbReference type="PROSITE" id="PS51898">
    <property type="entry name" value="TYR_RECOMBINASE"/>
    <property type="match status" value="1"/>
</dbReference>
<dbReference type="EMBL" id="CP137640">
    <property type="protein sequence ID" value="WVX84536.1"/>
    <property type="molecule type" value="Genomic_DNA"/>
</dbReference>
<protein>
    <submittedName>
        <fullName evidence="3">Site-specific integrase</fullName>
    </submittedName>
</protein>
<feature type="domain" description="Tyr recombinase" evidence="2">
    <location>
        <begin position="1"/>
        <end position="77"/>
    </location>
</feature>
<dbReference type="Gene3D" id="1.10.443.10">
    <property type="entry name" value="Intergrase catalytic core"/>
    <property type="match status" value="1"/>
</dbReference>
<sequence>MGGKPVDRTLINKLFKTYSEKIGKEITPHDLRHFFCSHALNSGMSVHEVANQAGHSNIHTTLLYTNPSKSELLKKMNQL</sequence>
<dbReference type="CDD" id="cd00397">
    <property type="entry name" value="DNA_BRE_C"/>
    <property type="match status" value="1"/>
</dbReference>
<dbReference type="SUPFAM" id="SSF56349">
    <property type="entry name" value="DNA breaking-rejoining enzymes"/>
    <property type="match status" value="1"/>
</dbReference>